<evidence type="ECO:0000313" key="1">
    <source>
        <dbReference type="EMBL" id="KAK9003767.1"/>
    </source>
</evidence>
<dbReference type="EMBL" id="JBBPBN010000032">
    <property type="protein sequence ID" value="KAK9003767.1"/>
    <property type="molecule type" value="Genomic_DNA"/>
</dbReference>
<comment type="caution">
    <text evidence="1">The sequence shown here is derived from an EMBL/GenBank/DDBJ whole genome shotgun (WGS) entry which is preliminary data.</text>
</comment>
<reference evidence="1 2" key="1">
    <citation type="journal article" date="2024" name="G3 (Bethesda)">
        <title>Genome assembly of Hibiscus sabdariffa L. provides insights into metabolisms of medicinal natural products.</title>
        <authorList>
            <person name="Kim T."/>
        </authorList>
    </citation>
    <scope>NUCLEOTIDE SEQUENCE [LARGE SCALE GENOMIC DNA]</scope>
    <source>
        <strain evidence="1">TK-2024</strain>
        <tissue evidence="1">Old leaves</tissue>
    </source>
</reference>
<organism evidence="1 2">
    <name type="scientific">Hibiscus sabdariffa</name>
    <name type="common">roselle</name>
    <dbReference type="NCBI Taxonomy" id="183260"/>
    <lineage>
        <taxon>Eukaryota</taxon>
        <taxon>Viridiplantae</taxon>
        <taxon>Streptophyta</taxon>
        <taxon>Embryophyta</taxon>
        <taxon>Tracheophyta</taxon>
        <taxon>Spermatophyta</taxon>
        <taxon>Magnoliopsida</taxon>
        <taxon>eudicotyledons</taxon>
        <taxon>Gunneridae</taxon>
        <taxon>Pentapetalae</taxon>
        <taxon>rosids</taxon>
        <taxon>malvids</taxon>
        <taxon>Malvales</taxon>
        <taxon>Malvaceae</taxon>
        <taxon>Malvoideae</taxon>
        <taxon>Hibiscus</taxon>
    </lineage>
</organism>
<dbReference type="Proteomes" id="UP001396334">
    <property type="component" value="Unassembled WGS sequence"/>
</dbReference>
<proteinExistence type="predicted"/>
<accession>A0ABR2QSW7</accession>
<evidence type="ECO:0000313" key="2">
    <source>
        <dbReference type="Proteomes" id="UP001396334"/>
    </source>
</evidence>
<name>A0ABR2QSW7_9ROSI</name>
<protein>
    <submittedName>
        <fullName evidence="1">Uncharacterized protein</fullName>
    </submittedName>
</protein>
<gene>
    <name evidence="1" type="ORF">V6N11_018666</name>
</gene>
<sequence>MKIGFHLVCDVNKLWIWDKVQQGICWQIRDGWNNDFWWDIWLDGYEPLGSKCLLPSPPPRTPVACMLTPSGDWDWVRLSQVLPLDIVDRIASVLLPHAALGRDRPA</sequence>
<keyword evidence="2" id="KW-1185">Reference proteome</keyword>